<evidence type="ECO:0000313" key="3">
    <source>
        <dbReference type="EMBL" id="AAZ56771.1"/>
    </source>
</evidence>
<name>Q47LA1_THEFY</name>
<reference evidence="3" key="1">
    <citation type="submission" date="2005-07" db="EMBL/GenBank/DDBJ databases">
        <title>Complete sequence of Thermobifida fusca YX.</title>
        <authorList>
            <consortium name="US DOE Joint Genome Institute"/>
            <person name="Copeland A."/>
            <person name="Lucas S."/>
            <person name="Lapidus A."/>
            <person name="Barry K."/>
            <person name="Detter J.C."/>
            <person name="Glavina T."/>
            <person name="Hammon N."/>
            <person name="Israni S."/>
            <person name="Pitluck S."/>
            <person name="Di Bartolo G."/>
            <person name="Chain P."/>
            <person name="Schmutz J."/>
            <person name="Larimer F."/>
            <person name="Land M."/>
            <person name="Lykidis A."/>
            <person name="Richardson P."/>
        </authorList>
    </citation>
    <scope>NUCLEOTIDE SEQUENCE</scope>
    <source>
        <strain evidence="3">YX</strain>
    </source>
</reference>
<keyword evidence="2" id="KW-0472">Membrane</keyword>
<organism evidence="3">
    <name type="scientific">Thermobifida fusca (strain YX)</name>
    <dbReference type="NCBI Taxonomy" id="269800"/>
    <lineage>
        <taxon>Bacteria</taxon>
        <taxon>Bacillati</taxon>
        <taxon>Actinomycetota</taxon>
        <taxon>Actinomycetes</taxon>
        <taxon>Streptosporangiales</taxon>
        <taxon>Nocardiopsidaceae</taxon>
        <taxon>Thermobifida</taxon>
    </lineage>
</organism>
<proteinExistence type="predicted"/>
<feature type="compositionally biased region" description="Low complexity" evidence="1">
    <location>
        <begin position="214"/>
        <end position="235"/>
    </location>
</feature>
<sequence>MPPGMDKARVSRPRRRAWLGVPVGAAFIGCLLVPTLPASADATLDLDLSSRSALPGTAFSLPLSVRNTLESAEVTISEATATADSSDVTDLAVVDLPEVLSPGDTAEAEVVGSVVGEPEESQIRIEVEIAYSYPAPCEAPEPSASADDESCLETPLTGTARVSAWLRVPQLTPKPTPTPTVSPSVPAPSPSATPTAPVPPERPSTPPPPPHPSATPSSPSGQPSATPSPRSSSPQSPIPHSPVSTLPPQSAAGGPSSPPGLPTDTAHLPELAAPSDEYAELPMVTPGEENSEQDGAAPVSQEGPVDPLLTPFILLLVLMLLLLLATPLGPVRRVRVRHSYVGRRRKR</sequence>
<evidence type="ECO:0000256" key="1">
    <source>
        <dbReference type="SAM" id="MobiDB-lite"/>
    </source>
</evidence>
<keyword evidence="2" id="KW-1133">Transmembrane helix</keyword>
<gene>
    <name evidence="3" type="ordered locus">Tfu_2738</name>
</gene>
<protein>
    <submittedName>
        <fullName evidence="3">Uncharacterized protein</fullName>
    </submittedName>
</protein>
<dbReference type="KEGG" id="tfu:Tfu_2738"/>
<feature type="region of interest" description="Disordered" evidence="1">
    <location>
        <begin position="170"/>
        <end position="303"/>
    </location>
</feature>
<dbReference type="AlphaFoldDB" id="Q47LA1"/>
<dbReference type="HOGENOM" id="CLU_799095_0_0_11"/>
<dbReference type="EMBL" id="CP000088">
    <property type="protein sequence ID" value="AAZ56771.1"/>
    <property type="molecule type" value="Genomic_DNA"/>
</dbReference>
<keyword evidence="2" id="KW-0812">Transmembrane</keyword>
<feature type="compositionally biased region" description="Pro residues" evidence="1">
    <location>
        <begin position="172"/>
        <end position="213"/>
    </location>
</feature>
<evidence type="ECO:0000256" key="2">
    <source>
        <dbReference type="SAM" id="Phobius"/>
    </source>
</evidence>
<accession>Q47LA1</accession>
<feature type="transmembrane region" description="Helical" evidence="2">
    <location>
        <begin position="308"/>
        <end position="328"/>
    </location>
</feature>
<dbReference type="PROSITE" id="PS51257">
    <property type="entry name" value="PROKAR_LIPOPROTEIN"/>
    <property type="match status" value="1"/>
</dbReference>
<dbReference type="STRING" id="269800.Tfu_2738"/>
<feature type="compositionally biased region" description="Low complexity" evidence="1">
    <location>
        <begin position="241"/>
        <end position="255"/>
    </location>
</feature>